<gene>
    <name evidence="1" type="ORF">PSQ39_06550</name>
</gene>
<proteinExistence type="predicted"/>
<evidence type="ECO:0000313" key="1">
    <source>
        <dbReference type="EMBL" id="MDD0814286.1"/>
    </source>
</evidence>
<evidence type="ECO:0000313" key="2">
    <source>
        <dbReference type="Proteomes" id="UP001528672"/>
    </source>
</evidence>
<dbReference type="EMBL" id="JAQSIO010000002">
    <property type="protein sequence ID" value="MDD0814286.1"/>
    <property type="molecule type" value="Genomic_DNA"/>
</dbReference>
<accession>A0ABT5MCI9</accession>
<protein>
    <submittedName>
        <fullName evidence="1">Phage tail assembly chaperone</fullName>
    </submittedName>
</protein>
<organism evidence="1 2">
    <name type="scientific">Curvibacter microcysteis</name>
    <dbReference type="NCBI Taxonomy" id="3026419"/>
    <lineage>
        <taxon>Bacteria</taxon>
        <taxon>Pseudomonadati</taxon>
        <taxon>Pseudomonadota</taxon>
        <taxon>Betaproteobacteria</taxon>
        <taxon>Burkholderiales</taxon>
        <taxon>Comamonadaceae</taxon>
        <taxon>Curvibacter</taxon>
    </lineage>
</organism>
<keyword evidence="2" id="KW-1185">Reference proteome</keyword>
<reference evidence="1 2" key="1">
    <citation type="submission" date="2023-02" db="EMBL/GenBank/DDBJ databases">
        <title>Bacterial whole genome sequence for Curvibacter sp. HBC28.</title>
        <authorList>
            <person name="Le V."/>
            <person name="Ko S.-R."/>
            <person name="Ahn C.-Y."/>
            <person name="Oh H.-M."/>
        </authorList>
    </citation>
    <scope>NUCLEOTIDE SEQUENCE [LARGE SCALE GENOMIC DNA]</scope>
    <source>
        <strain evidence="1 2">HBC28</strain>
    </source>
</reference>
<name>A0ABT5MCI9_9BURK</name>
<comment type="caution">
    <text evidence="1">The sequence shown here is derived from an EMBL/GenBank/DDBJ whole genome shotgun (WGS) entry which is preliminary data.</text>
</comment>
<dbReference type="Proteomes" id="UP001528672">
    <property type="component" value="Unassembled WGS sequence"/>
</dbReference>
<dbReference type="RefSeq" id="WP_273925907.1">
    <property type="nucleotide sequence ID" value="NZ_JAQSIO010000002.1"/>
</dbReference>
<sequence>MTKQKAVPVSSIKSLKGAAASFPLPLIIKRLDGSEVELVFTAKAMRKTEWAALRDAQTAPAAESAVAVEASAEPAEIKAPEPFSWSDMVKKDMSKVADLITKCAVGWSVTEEFNQESLIELEDMFGGTLGSFLQSYDSAIFLGRVGN</sequence>
<dbReference type="Pfam" id="PF08748">
    <property type="entry name" value="Phage_TAC_4"/>
    <property type="match status" value="1"/>
</dbReference>
<dbReference type="InterPro" id="IPR014859">
    <property type="entry name" value="Phage_TAC_4"/>
</dbReference>